<feature type="binding site" evidence="1">
    <location>
        <position position="1181"/>
    </location>
    <ligand>
        <name>Ca(2+)</name>
        <dbReference type="ChEBI" id="CHEBI:29108"/>
    </ligand>
</feature>
<keyword evidence="1" id="KW-0645">Protease</keyword>
<dbReference type="InterPro" id="IPR050819">
    <property type="entry name" value="Tripeptidyl-peptidase_I"/>
</dbReference>
<sequence>MATFIATNTTTTTTTSNGFVFPGTDDELLVPLNIIIIASSAGFVGVTGPGGGTVQNNGRILGYDAGISLGAQNQTTTILNFAAGTIGSTIGSAIVAVATGASGSVDIQNAGIVSAAAPTSSAISVDGAGQIVNNGLVTSAGLAISQVGSIATTSLFSLVNGITGTIIGGYDAEGSLVTEQILNGGLINGDLVLGDGDGASFSNLATGSITGATVGSGGDVTFGDGDDGQFLNLGTMGALTWGNGNQAYGLNYGTMGGITFGDGDGAFFGNAGTIDGNVQLGDGTSQIFDATLGRISGSVTAGSGGAVIVGAQNGGQLTGGAGDDVLIANPTQQIGYNVVATLDGGGGSNALYGGQGTNLFLSGNATYNQIWGGASAADTSQYSNNTVDYGAITGAGRGIYVDLHHGHNAYVIDNGTYTFVDSIANVPNVNGSDGVDIIQASNKAGIFDGRGGGDQFYAGTSGDTFVYTAYGDSNLVTGYDTIVGFHSGSDTIDVSALGFTSANVLIESNATDTVLYLQRTPGSFDSATDLAISFTAPNALTTADIAFASSEPNGWSFFDYNSYYGTGYPDPAYMPTGMTPFSDNINVGLVLERAFDPTRLLQSDWGTRQKALALLGDDPFSVYGAREQDYNDLISALDELQIARSTNPAYESSAHSRTVWVSLTPTEFSTLFGTKLFGTPPNPANADSSWSDLYWNGNLVLNPAISTLGTVKGLSFDIDYIYNMAAVVGANGTLPDGTLPDGTVPASTYTIPPGPQGQGNGANDGSPFPVNPQIVAERYNFPLISHAHVQTGKLGLIEPGMGTDTYGASGASGLAIPNTDSGFAQLLDQYRNTIKVTDTNGAHVIGQQQGGTLSGNADTSERSLDVGVATAINPNSTLALYAGSGTADNAGASVYTAYQSAFFDRDPASVVSSSFRFTAAQAGVDSPFLWAARELMIDAALRNITVFQSSGDGGSSYALGNGLTNTSNARASEYSVIVGGTSTSTVAVASGDPTLNGQSTNPAFTNILGLAQEGDLGILWQLVAGGLTTPPPTGTDTGTDGDWFVETVWNHYNLLSPGVFDPSYTSNDAGNGGVDYTQPTPWYQSALLPFAPPVTTDSAHVTGRGVPDVAALASGNTFYTVPTPDLQGTRGDGGTSAATPLWASLALQINAVFNDQHLPALGYMTDLLYIAAAVAPASFNDVTIGNNNSSYVEGGEPLGLTATNIGYAAGPGYDLASGLGSPNGLLLARALTAIAQSQMNYSETVPDVADLNGGSWEAGTRETLLVQTTLHNPTGVASTTGGTVSVSAGDETLDFISRATDAYAWTSRFAGQVEQEGFASDLMVLFDRQQQGALHELTVEAGDALSVAINGSQASGSAGLLTSDFGFIDFQTADGSTVRLARPVAVAETVQVPTVDPDQQPDGTAIVRLRQSDTDALAVRFYKVDDYTGAVGGMKPGDAGYAAAALAAAYTLTSGGSVSDPTSATGPGYGQPGEATFQVRPGDIIAMQLQNITTGNTYWAFSQANETAGGQPVGHLWNYGLNTWGWEAGAGGGDHDFNDLVVQLDFTSAYGHGYLMN</sequence>
<feature type="binding site" evidence="1">
    <location>
        <position position="1212"/>
    </location>
    <ligand>
        <name>Ca(2+)</name>
        <dbReference type="ChEBI" id="CHEBI:29108"/>
    </ligand>
</feature>
<gene>
    <name evidence="3" type="ORF">KQ910_12140</name>
</gene>
<feature type="domain" description="Peptidase S53" evidence="2">
    <location>
        <begin position="769"/>
        <end position="1234"/>
    </location>
</feature>
<feature type="active site" description="Charge relay system" evidence="1">
    <location>
        <position position="1136"/>
    </location>
</feature>
<keyword evidence="1" id="KW-0720">Serine protease</keyword>
<evidence type="ECO:0000256" key="1">
    <source>
        <dbReference type="PROSITE-ProRule" id="PRU01032"/>
    </source>
</evidence>
<evidence type="ECO:0000259" key="2">
    <source>
        <dbReference type="PROSITE" id="PS51695"/>
    </source>
</evidence>
<dbReference type="EMBL" id="JAHOPB010000001">
    <property type="protein sequence ID" value="MBU8874514.1"/>
    <property type="molecule type" value="Genomic_DNA"/>
</dbReference>
<dbReference type="InterPro" id="IPR030400">
    <property type="entry name" value="Sedolisin_dom"/>
</dbReference>
<keyword evidence="1" id="KW-0479">Metal-binding</keyword>
<dbReference type="Proteomes" id="UP000727907">
    <property type="component" value="Unassembled WGS sequence"/>
</dbReference>
<accession>A0ABS6IIT5</accession>
<organism evidence="3 4">
    <name type="scientific">Reyranella humidisoli</name>
    <dbReference type="NCBI Taxonomy" id="2849149"/>
    <lineage>
        <taxon>Bacteria</taxon>
        <taxon>Pseudomonadati</taxon>
        <taxon>Pseudomonadota</taxon>
        <taxon>Alphaproteobacteria</taxon>
        <taxon>Hyphomicrobiales</taxon>
        <taxon>Reyranellaceae</taxon>
        <taxon>Reyranella</taxon>
    </lineage>
</organism>
<comment type="caution">
    <text evidence="3">The sequence shown here is derived from an EMBL/GenBank/DDBJ whole genome shotgun (WGS) entry which is preliminary data.</text>
</comment>
<dbReference type="PROSITE" id="PS51695">
    <property type="entry name" value="SEDOLISIN"/>
    <property type="match status" value="1"/>
</dbReference>
<feature type="binding site" evidence="1">
    <location>
        <position position="1182"/>
    </location>
    <ligand>
        <name>Ca(2+)</name>
        <dbReference type="ChEBI" id="CHEBI:29108"/>
    </ligand>
</feature>
<dbReference type="PANTHER" id="PTHR14218:SF15">
    <property type="entry name" value="TRIPEPTIDYL-PEPTIDASE 1"/>
    <property type="match status" value="1"/>
</dbReference>
<dbReference type="RefSeq" id="WP_216960180.1">
    <property type="nucleotide sequence ID" value="NZ_JAHOPB010000001.1"/>
</dbReference>
<reference evidence="3 4" key="1">
    <citation type="submission" date="2021-06" db="EMBL/GenBank/DDBJ databases">
        <authorList>
            <person name="Lee D.H."/>
        </authorList>
    </citation>
    <scope>NUCLEOTIDE SEQUENCE [LARGE SCALE GENOMIC DNA]</scope>
    <source>
        <strain evidence="3 4">MMS21-HV4-11</strain>
    </source>
</reference>
<keyword evidence="4" id="KW-1185">Reference proteome</keyword>
<keyword evidence="1" id="KW-0106">Calcium</keyword>
<feature type="active site" description="Charge relay system" evidence="1">
    <location>
        <position position="865"/>
    </location>
</feature>
<proteinExistence type="predicted"/>
<comment type="cofactor">
    <cofactor evidence="1">
        <name>Ca(2+)</name>
        <dbReference type="ChEBI" id="CHEBI:29108"/>
    </cofactor>
    <text evidence="1">Binds 1 Ca(2+) ion per subunit.</text>
</comment>
<keyword evidence="1" id="KW-0378">Hydrolase</keyword>
<protein>
    <recommendedName>
        <fullName evidence="2">Peptidase S53 domain-containing protein</fullName>
    </recommendedName>
</protein>
<dbReference type="PANTHER" id="PTHR14218">
    <property type="entry name" value="PROTEASE S8 TRIPEPTIDYL PEPTIDASE I CLN2"/>
    <property type="match status" value="1"/>
</dbReference>
<name>A0ABS6IIT5_9HYPH</name>
<evidence type="ECO:0000313" key="3">
    <source>
        <dbReference type="EMBL" id="MBU8874514.1"/>
    </source>
</evidence>
<feature type="binding site" evidence="1">
    <location>
        <position position="1214"/>
    </location>
    <ligand>
        <name>Ca(2+)</name>
        <dbReference type="ChEBI" id="CHEBI:29108"/>
    </ligand>
</feature>
<evidence type="ECO:0000313" key="4">
    <source>
        <dbReference type="Proteomes" id="UP000727907"/>
    </source>
</evidence>
<feature type="active site" description="Charge relay system" evidence="1">
    <location>
        <position position="861"/>
    </location>
</feature>